<proteinExistence type="predicted"/>
<protein>
    <submittedName>
        <fullName evidence="1">Uncharacterized protein</fullName>
    </submittedName>
</protein>
<dbReference type="EMBL" id="BARS01046894">
    <property type="protein sequence ID" value="GAG34116.1"/>
    <property type="molecule type" value="Genomic_DNA"/>
</dbReference>
<dbReference type="AlphaFoldDB" id="X0YB81"/>
<reference evidence="1" key="1">
    <citation type="journal article" date="2014" name="Front. Microbiol.">
        <title>High frequency of phylogenetically diverse reductive dehalogenase-homologous genes in deep subseafloor sedimentary metagenomes.</title>
        <authorList>
            <person name="Kawai M."/>
            <person name="Futagami T."/>
            <person name="Toyoda A."/>
            <person name="Takaki Y."/>
            <person name="Nishi S."/>
            <person name="Hori S."/>
            <person name="Arai W."/>
            <person name="Tsubouchi T."/>
            <person name="Morono Y."/>
            <person name="Uchiyama I."/>
            <person name="Ito T."/>
            <person name="Fujiyama A."/>
            <person name="Inagaki F."/>
            <person name="Takami H."/>
        </authorList>
    </citation>
    <scope>NUCLEOTIDE SEQUENCE</scope>
    <source>
        <strain evidence="1">Expedition CK06-06</strain>
    </source>
</reference>
<name>X0YB81_9ZZZZ</name>
<feature type="non-terminal residue" evidence="1">
    <location>
        <position position="1"/>
    </location>
</feature>
<accession>X0YB81</accession>
<organism evidence="1">
    <name type="scientific">marine sediment metagenome</name>
    <dbReference type="NCBI Taxonomy" id="412755"/>
    <lineage>
        <taxon>unclassified sequences</taxon>
        <taxon>metagenomes</taxon>
        <taxon>ecological metagenomes</taxon>
    </lineage>
</organism>
<sequence>DQSPGPGTDSGFYVVIVMFDNIVEIKTPHVVDTDPSNNVSYWPTNFPDPTFTGTPIAVIRPFTPGFEYYATSTNAGVQTKPEPENLCFASPDFACKTQAIAEIPAGAPVGTPTSQPMAGSATILGGAPGDFIWSPSPAMSLGAKTGFVDFVINIDWMGNHICGSVPVPGINVMLENDCLPPTGYAGAAGWPDGYLPDDRCMVDYPDSATPLAPMYVGASAHASWSSRLDSEVTLVQGMICPGLPGA</sequence>
<feature type="non-terminal residue" evidence="1">
    <location>
        <position position="246"/>
    </location>
</feature>
<evidence type="ECO:0000313" key="1">
    <source>
        <dbReference type="EMBL" id="GAG34116.1"/>
    </source>
</evidence>
<gene>
    <name evidence="1" type="ORF">S01H1_70509</name>
</gene>
<comment type="caution">
    <text evidence="1">The sequence shown here is derived from an EMBL/GenBank/DDBJ whole genome shotgun (WGS) entry which is preliminary data.</text>
</comment>